<keyword evidence="4" id="KW-0223">Dioxygenase</keyword>
<dbReference type="PANTHER" id="PTHR46030:SF1">
    <property type="entry name" value="ALPHA-KETOGLUTARATE-DEPENDENT DIOXYGENASE ALKB HOMOLOG 6"/>
    <property type="match status" value="1"/>
</dbReference>
<keyword evidence="5" id="KW-0560">Oxidoreductase</keyword>
<evidence type="ECO:0000256" key="2">
    <source>
        <dbReference type="ARBA" id="ARBA00007879"/>
    </source>
</evidence>
<dbReference type="Pfam" id="PF13532">
    <property type="entry name" value="2OG-FeII_Oxy_2"/>
    <property type="match status" value="1"/>
</dbReference>
<dbReference type="EMBL" id="MU003884">
    <property type="protein sequence ID" value="KAF2716247.1"/>
    <property type="molecule type" value="Genomic_DNA"/>
</dbReference>
<evidence type="ECO:0000313" key="11">
    <source>
        <dbReference type="Proteomes" id="UP000799441"/>
    </source>
</evidence>
<keyword evidence="11" id="KW-1185">Reference proteome</keyword>
<comment type="similarity">
    <text evidence="2">Belongs to the alkB family.</text>
</comment>
<dbReference type="AlphaFoldDB" id="A0A9P4UHY1"/>
<dbReference type="InterPro" id="IPR032862">
    <property type="entry name" value="ALKBH6"/>
</dbReference>
<evidence type="ECO:0000256" key="4">
    <source>
        <dbReference type="ARBA" id="ARBA00022964"/>
    </source>
</evidence>
<evidence type="ECO:0000313" key="10">
    <source>
        <dbReference type="EMBL" id="KAF2716247.1"/>
    </source>
</evidence>
<reference evidence="10" key="1">
    <citation type="journal article" date="2020" name="Stud. Mycol.">
        <title>101 Dothideomycetes genomes: a test case for predicting lifestyles and emergence of pathogens.</title>
        <authorList>
            <person name="Haridas S."/>
            <person name="Albert R."/>
            <person name="Binder M."/>
            <person name="Bloem J."/>
            <person name="Labutti K."/>
            <person name="Salamov A."/>
            <person name="Andreopoulos B."/>
            <person name="Baker S."/>
            <person name="Barry K."/>
            <person name="Bills G."/>
            <person name="Bluhm B."/>
            <person name="Cannon C."/>
            <person name="Castanera R."/>
            <person name="Culley D."/>
            <person name="Daum C."/>
            <person name="Ezra D."/>
            <person name="Gonzalez J."/>
            <person name="Henrissat B."/>
            <person name="Kuo A."/>
            <person name="Liang C."/>
            <person name="Lipzen A."/>
            <person name="Lutzoni F."/>
            <person name="Magnuson J."/>
            <person name="Mondo S."/>
            <person name="Nolan M."/>
            <person name="Ohm R."/>
            <person name="Pangilinan J."/>
            <person name="Park H.-J."/>
            <person name="Ramirez L."/>
            <person name="Alfaro M."/>
            <person name="Sun H."/>
            <person name="Tritt A."/>
            <person name="Yoshinaga Y."/>
            <person name="Zwiers L.-H."/>
            <person name="Turgeon B."/>
            <person name="Goodwin S."/>
            <person name="Spatafora J."/>
            <person name="Crous P."/>
            <person name="Grigoriev I."/>
        </authorList>
    </citation>
    <scope>NUCLEOTIDE SEQUENCE</scope>
    <source>
        <strain evidence="10">CBS 116435</strain>
    </source>
</reference>
<accession>A0A9P4UHY1</accession>
<organism evidence="10 11">
    <name type="scientific">Polychaeton citri CBS 116435</name>
    <dbReference type="NCBI Taxonomy" id="1314669"/>
    <lineage>
        <taxon>Eukaryota</taxon>
        <taxon>Fungi</taxon>
        <taxon>Dikarya</taxon>
        <taxon>Ascomycota</taxon>
        <taxon>Pezizomycotina</taxon>
        <taxon>Dothideomycetes</taxon>
        <taxon>Dothideomycetidae</taxon>
        <taxon>Capnodiales</taxon>
        <taxon>Capnodiaceae</taxon>
        <taxon>Polychaeton</taxon>
    </lineage>
</organism>
<proteinExistence type="inferred from homology"/>
<dbReference type="PROSITE" id="PS51471">
    <property type="entry name" value="FE2OG_OXY"/>
    <property type="match status" value="1"/>
</dbReference>
<feature type="domain" description="Fe2OG dioxygenase" evidence="9">
    <location>
        <begin position="87"/>
        <end position="215"/>
    </location>
</feature>
<sequence length="231" mass="25285">MYYIPNFITEEEEKSIRHQIPANRWITLSARRLQAHPTTLSPKTSTLVLPTSPSPSSAPASSPLPAWLSAPILPRLAALSLFPASMSPNHCLINEYAPGQGIMAHEDGAAYHPFVATVSLASPIVLEVSGKQPQQQQQQQQRWRVLQEPRSLLLTTGAAYTETLHGISDGVQVDEGLDGAGVANWGLLGDRVVFEREGGRSTRATRVSLTFRRVRRVRHLGGSVLVQGRRT</sequence>
<dbReference type="GO" id="GO:0051213">
    <property type="term" value="F:dioxygenase activity"/>
    <property type="evidence" value="ECO:0007669"/>
    <property type="project" value="UniProtKB-KW"/>
</dbReference>
<dbReference type="Gene3D" id="2.60.120.590">
    <property type="entry name" value="Alpha-ketoglutarate-dependent dioxygenase AlkB-like"/>
    <property type="match status" value="1"/>
</dbReference>
<dbReference type="InterPro" id="IPR027450">
    <property type="entry name" value="AlkB-like"/>
</dbReference>
<evidence type="ECO:0000256" key="7">
    <source>
        <dbReference type="ARBA" id="ARBA00023242"/>
    </source>
</evidence>
<dbReference type="SUPFAM" id="SSF51197">
    <property type="entry name" value="Clavaminate synthase-like"/>
    <property type="match status" value="1"/>
</dbReference>
<name>A0A9P4UHY1_9PEZI</name>
<evidence type="ECO:0000256" key="3">
    <source>
        <dbReference type="ARBA" id="ARBA00022723"/>
    </source>
</evidence>
<evidence type="ECO:0000256" key="6">
    <source>
        <dbReference type="ARBA" id="ARBA00023004"/>
    </source>
</evidence>
<dbReference type="OrthoDB" id="412814at2759"/>
<protein>
    <recommendedName>
        <fullName evidence="9">Fe2OG dioxygenase domain-containing protein</fullName>
    </recommendedName>
</protein>
<dbReference type="GO" id="GO:0046872">
    <property type="term" value="F:metal ion binding"/>
    <property type="evidence" value="ECO:0007669"/>
    <property type="project" value="UniProtKB-KW"/>
</dbReference>
<evidence type="ECO:0000256" key="1">
    <source>
        <dbReference type="ARBA" id="ARBA00004123"/>
    </source>
</evidence>
<dbReference type="InterPro" id="IPR037151">
    <property type="entry name" value="AlkB-like_sf"/>
</dbReference>
<evidence type="ECO:0000256" key="5">
    <source>
        <dbReference type="ARBA" id="ARBA00023002"/>
    </source>
</evidence>
<dbReference type="Proteomes" id="UP000799441">
    <property type="component" value="Unassembled WGS sequence"/>
</dbReference>
<evidence type="ECO:0000259" key="9">
    <source>
        <dbReference type="PROSITE" id="PS51471"/>
    </source>
</evidence>
<keyword evidence="7" id="KW-0539">Nucleus</keyword>
<evidence type="ECO:0000256" key="8">
    <source>
        <dbReference type="SAM" id="MobiDB-lite"/>
    </source>
</evidence>
<dbReference type="InterPro" id="IPR005123">
    <property type="entry name" value="Oxoglu/Fe-dep_dioxygenase_dom"/>
</dbReference>
<keyword evidence="3" id="KW-0479">Metal-binding</keyword>
<gene>
    <name evidence="10" type="ORF">K431DRAFT_289558</name>
</gene>
<dbReference type="GO" id="GO:0005634">
    <property type="term" value="C:nucleus"/>
    <property type="evidence" value="ECO:0007669"/>
    <property type="project" value="UniProtKB-SubCell"/>
</dbReference>
<comment type="subcellular location">
    <subcellularLocation>
        <location evidence="1">Nucleus</location>
    </subcellularLocation>
</comment>
<keyword evidence="6" id="KW-0408">Iron</keyword>
<comment type="caution">
    <text evidence="10">The sequence shown here is derived from an EMBL/GenBank/DDBJ whole genome shotgun (WGS) entry which is preliminary data.</text>
</comment>
<dbReference type="PANTHER" id="PTHR46030">
    <property type="entry name" value="ALPHA-KETOGLUTARATE-DEPENDENT DIOXYGENASE ALKB HOMOLOG 6"/>
    <property type="match status" value="1"/>
</dbReference>
<feature type="region of interest" description="Disordered" evidence="8">
    <location>
        <begin position="39"/>
        <end position="62"/>
    </location>
</feature>